<organism evidence="2 3">
    <name type="scientific">Empedobacter falsenii</name>
    <dbReference type="NCBI Taxonomy" id="343874"/>
    <lineage>
        <taxon>Bacteria</taxon>
        <taxon>Pseudomonadati</taxon>
        <taxon>Bacteroidota</taxon>
        <taxon>Flavobacteriia</taxon>
        <taxon>Flavobacteriales</taxon>
        <taxon>Weeksellaceae</taxon>
        <taxon>Empedobacter</taxon>
    </lineage>
</organism>
<evidence type="ECO:0000313" key="2">
    <source>
        <dbReference type="EMBL" id="RRT90082.1"/>
    </source>
</evidence>
<dbReference type="Pfam" id="PF01807">
    <property type="entry name" value="Zn_ribbon_DnaG"/>
    <property type="match status" value="1"/>
</dbReference>
<dbReference type="Proteomes" id="UP000267844">
    <property type="component" value="Unassembled WGS sequence"/>
</dbReference>
<dbReference type="InterPro" id="IPR002694">
    <property type="entry name" value="Znf_CHC2"/>
</dbReference>
<dbReference type="InterPro" id="IPR034154">
    <property type="entry name" value="TOPRIM_DnaG/twinkle"/>
</dbReference>
<sequence>MNCKEINENYSIVEYLANKGIQPIKIRENNYYYFSPFRNETEASFNVDSIQNKYYDFGEGKGSGLVTLISRLENISIKEIIYRYSNNDFSFQKLKATHSKELIKSKRIQIIEQKQVYSYVLKSYLKERGITSKKAYQYLEEIKFKIENCKPQFALGFKNLDGNFELRNSIFKGSTGKNLSINKNNIADKRVFVFEGFFDFLSFLEINNYPNFNYIILNSTANLLKLFDYLINQKPVEIHLYLDNDLSGDNCTNEIISRYSSSVIDHRMEYKNFNDLNEFLIHSIK</sequence>
<dbReference type="AlphaFoldDB" id="A0A427BKL0"/>
<dbReference type="GO" id="GO:0003677">
    <property type="term" value="F:DNA binding"/>
    <property type="evidence" value="ECO:0007669"/>
    <property type="project" value="InterPro"/>
</dbReference>
<dbReference type="GO" id="GO:0003899">
    <property type="term" value="F:DNA-directed RNA polymerase activity"/>
    <property type="evidence" value="ECO:0007669"/>
    <property type="project" value="InterPro"/>
</dbReference>
<name>A0A427BKL0_9FLAO</name>
<dbReference type="SUPFAM" id="SSF56731">
    <property type="entry name" value="DNA primase core"/>
    <property type="match status" value="1"/>
</dbReference>
<dbReference type="EMBL" id="RHPO01000021">
    <property type="protein sequence ID" value="RRT90082.1"/>
    <property type="molecule type" value="Genomic_DNA"/>
</dbReference>
<dbReference type="Pfam" id="PF13155">
    <property type="entry name" value="Toprim_2"/>
    <property type="match status" value="1"/>
</dbReference>
<reference evidence="2 3" key="1">
    <citation type="submission" date="2018-10" db="EMBL/GenBank/DDBJ databases">
        <title>Transmission dynamics of multidrug resistant bacteria on intensive care unit surfaces.</title>
        <authorList>
            <person name="D'Souza A.W."/>
            <person name="Potter R.F."/>
            <person name="Wallace M."/>
            <person name="Shupe A."/>
            <person name="Patel S."/>
            <person name="Sun S."/>
            <person name="Gul D."/>
            <person name="Kwon J.H."/>
            <person name="Andleeb S."/>
            <person name="Burnham C.-A.D."/>
            <person name="Dantas G."/>
        </authorList>
    </citation>
    <scope>NUCLEOTIDE SEQUENCE [LARGE SCALE GENOMIC DNA]</scope>
    <source>
        <strain evidence="2 3">WF_348</strain>
    </source>
</reference>
<proteinExistence type="predicted"/>
<dbReference type="GO" id="GO:0006260">
    <property type="term" value="P:DNA replication"/>
    <property type="evidence" value="ECO:0007669"/>
    <property type="project" value="InterPro"/>
</dbReference>
<gene>
    <name evidence="2" type="ORF">EGI89_10105</name>
</gene>
<dbReference type="InterPro" id="IPR036977">
    <property type="entry name" value="DNA_primase_Znf_CHC2"/>
</dbReference>
<dbReference type="SUPFAM" id="SSF57783">
    <property type="entry name" value="Zinc beta-ribbon"/>
    <property type="match status" value="1"/>
</dbReference>
<evidence type="ECO:0000259" key="1">
    <source>
        <dbReference type="Pfam" id="PF01807"/>
    </source>
</evidence>
<protein>
    <recommendedName>
        <fullName evidence="1">Zinc finger CHC2-type domain-containing protein</fullName>
    </recommendedName>
</protein>
<dbReference type="Gene3D" id="3.90.580.10">
    <property type="entry name" value="Zinc finger, CHC2-type domain"/>
    <property type="match status" value="1"/>
</dbReference>
<feature type="domain" description="Zinc finger CHC2-type" evidence="1">
    <location>
        <begin position="5"/>
        <end position="83"/>
    </location>
</feature>
<dbReference type="GO" id="GO:0008270">
    <property type="term" value="F:zinc ion binding"/>
    <property type="evidence" value="ECO:0007669"/>
    <property type="project" value="InterPro"/>
</dbReference>
<accession>A0A427BKL0</accession>
<dbReference type="Gene3D" id="3.40.1360.10">
    <property type="match status" value="1"/>
</dbReference>
<evidence type="ECO:0000313" key="3">
    <source>
        <dbReference type="Proteomes" id="UP000267844"/>
    </source>
</evidence>
<dbReference type="RefSeq" id="WP_125350103.1">
    <property type="nucleotide sequence ID" value="NZ_RHPN01000021.1"/>
</dbReference>
<dbReference type="CDD" id="cd01029">
    <property type="entry name" value="TOPRIM_primases"/>
    <property type="match status" value="1"/>
</dbReference>
<comment type="caution">
    <text evidence="2">The sequence shown here is derived from an EMBL/GenBank/DDBJ whole genome shotgun (WGS) entry which is preliminary data.</text>
</comment>